<organism evidence="2 3">
    <name type="scientific">Ensete ventricosum</name>
    <name type="common">Abyssinian banana</name>
    <name type="synonym">Musa ensete</name>
    <dbReference type="NCBI Taxonomy" id="4639"/>
    <lineage>
        <taxon>Eukaryota</taxon>
        <taxon>Viridiplantae</taxon>
        <taxon>Streptophyta</taxon>
        <taxon>Embryophyta</taxon>
        <taxon>Tracheophyta</taxon>
        <taxon>Spermatophyta</taxon>
        <taxon>Magnoliopsida</taxon>
        <taxon>Liliopsida</taxon>
        <taxon>Zingiberales</taxon>
        <taxon>Musaceae</taxon>
        <taxon>Ensete</taxon>
    </lineage>
</organism>
<evidence type="ECO:0000313" key="3">
    <source>
        <dbReference type="Proteomes" id="UP000287651"/>
    </source>
</evidence>
<feature type="coiled-coil region" evidence="1">
    <location>
        <begin position="136"/>
        <end position="163"/>
    </location>
</feature>
<protein>
    <submittedName>
        <fullName evidence="2">Uncharacterized protein</fullName>
    </submittedName>
</protein>
<keyword evidence="1" id="KW-0175">Coiled coil</keyword>
<accession>A0A427BB38</accession>
<dbReference type="Proteomes" id="UP000287651">
    <property type="component" value="Unassembled WGS sequence"/>
</dbReference>
<gene>
    <name evidence="2" type="ORF">B296_00008485</name>
</gene>
<name>A0A427BB38_ENSVE</name>
<proteinExistence type="predicted"/>
<comment type="caution">
    <text evidence="2">The sequence shown here is derived from an EMBL/GenBank/DDBJ whole genome shotgun (WGS) entry which is preliminary data.</text>
</comment>
<dbReference type="AlphaFoldDB" id="A0A427BB38"/>
<reference evidence="2 3" key="1">
    <citation type="journal article" date="2014" name="Agronomy (Basel)">
        <title>A Draft Genome Sequence for Ensete ventricosum, the Drought-Tolerant Tree Against Hunger.</title>
        <authorList>
            <person name="Harrison J."/>
            <person name="Moore K.A."/>
            <person name="Paszkiewicz K."/>
            <person name="Jones T."/>
            <person name="Grant M."/>
            <person name="Ambacheew D."/>
            <person name="Muzemil S."/>
            <person name="Studholme D.J."/>
        </authorList>
    </citation>
    <scope>NUCLEOTIDE SEQUENCE [LARGE SCALE GENOMIC DNA]</scope>
</reference>
<evidence type="ECO:0000313" key="2">
    <source>
        <dbReference type="EMBL" id="RRT85689.1"/>
    </source>
</evidence>
<dbReference type="EMBL" id="AMZH03000076">
    <property type="protein sequence ID" value="RRT85689.1"/>
    <property type="molecule type" value="Genomic_DNA"/>
</dbReference>
<sequence>MDERPSKALEVMLREHDEDSVTTESSLPRIRVTFRIPNDFNLHVLKVGQCPFEPFLNRFNLSVDALEAGPKGEGGRPPPVHEGPLRVKARVPDEPYMVREIAELPKLGGDSLLKAMWSSLIDTRCDRKVGQGPAWEAKALEKVKALEKELQGLKGVLEVARAKNRVVEEFLMVAWAAQKKAENDLVAKLSTAPKKASGDHCPIQRVAWFQVGLRKDVSGEL</sequence>
<evidence type="ECO:0000256" key="1">
    <source>
        <dbReference type="SAM" id="Coils"/>
    </source>
</evidence>